<evidence type="ECO:0000313" key="2">
    <source>
        <dbReference type="Proteomes" id="UP000000657"/>
    </source>
</evidence>
<sequence>MLWSVAVLQGSARVVTGMVGPFPTPGAAEGYAQEHRYGDWRIVPLVLLPLPVEVTGP</sequence>
<gene>
    <name evidence="1" type="ordered locus">FRAAL2811</name>
</gene>
<organism evidence="1 2">
    <name type="scientific">Frankia alni (strain DSM 45986 / CECT 9034 / ACN14a)</name>
    <dbReference type="NCBI Taxonomy" id="326424"/>
    <lineage>
        <taxon>Bacteria</taxon>
        <taxon>Bacillati</taxon>
        <taxon>Actinomycetota</taxon>
        <taxon>Actinomycetes</taxon>
        <taxon>Frankiales</taxon>
        <taxon>Frankiaceae</taxon>
        <taxon>Frankia</taxon>
    </lineage>
</organism>
<protein>
    <submittedName>
        <fullName evidence="1">Uncharacterized protein</fullName>
    </submittedName>
</protein>
<reference evidence="1 2" key="1">
    <citation type="journal article" date="2007" name="Genome Res.">
        <title>Genome characteristics of facultatively symbiotic Frankia sp. strains reflect host range and host plant biogeography.</title>
        <authorList>
            <person name="Normand P."/>
            <person name="Lapierre P."/>
            <person name="Tisa L.S."/>
            <person name="Gogarten J.P."/>
            <person name="Alloisio N."/>
            <person name="Bagnarol E."/>
            <person name="Bassi C.A."/>
            <person name="Berry A.M."/>
            <person name="Bickhart D.M."/>
            <person name="Choisne N."/>
            <person name="Couloux A."/>
            <person name="Cournoyer B."/>
            <person name="Cruveiller S."/>
            <person name="Daubin V."/>
            <person name="Demange N."/>
            <person name="Francino M.P."/>
            <person name="Goltsman E."/>
            <person name="Huang Y."/>
            <person name="Kopp O.R."/>
            <person name="Labarre L."/>
            <person name="Lapidus A."/>
            <person name="Lavire C."/>
            <person name="Marechal J."/>
            <person name="Martinez M."/>
            <person name="Mastronunzio J.E."/>
            <person name="Mullin B.C."/>
            <person name="Niemann J."/>
            <person name="Pujic P."/>
            <person name="Rawnsley T."/>
            <person name="Rouy Z."/>
            <person name="Schenowitz C."/>
            <person name="Sellstedt A."/>
            <person name="Tavares F."/>
            <person name="Tomkins J.P."/>
            <person name="Vallenet D."/>
            <person name="Valverde C."/>
            <person name="Wall L.G."/>
            <person name="Wang Y."/>
            <person name="Medigue C."/>
            <person name="Benson D.R."/>
        </authorList>
    </citation>
    <scope>NUCLEOTIDE SEQUENCE [LARGE SCALE GENOMIC DNA]</scope>
    <source>
        <strain evidence="2">DSM 45986 / CECT 9034 / ACN14a</strain>
    </source>
</reference>
<dbReference type="AlphaFoldDB" id="Q0RLZ8"/>
<dbReference type="EMBL" id="CT573213">
    <property type="protein sequence ID" value="CAJ61455.1"/>
    <property type="molecule type" value="Genomic_DNA"/>
</dbReference>
<proteinExistence type="predicted"/>
<keyword evidence="2" id="KW-1185">Reference proteome</keyword>
<dbReference type="STRING" id="326424.FRAAL2811"/>
<dbReference type="HOGENOM" id="CLU_2843477_0_0_11"/>
<evidence type="ECO:0000313" key="1">
    <source>
        <dbReference type="EMBL" id="CAJ61455.1"/>
    </source>
</evidence>
<dbReference type="KEGG" id="fal:FRAAL2811"/>
<dbReference type="Proteomes" id="UP000000657">
    <property type="component" value="Chromosome"/>
</dbReference>
<name>Q0RLZ8_FRAAA</name>
<accession>Q0RLZ8</accession>